<protein>
    <recommendedName>
        <fullName evidence="3">Glycosyltransferase subfamily 4-like N-terminal domain-containing protein</fullName>
    </recommendedName>
</protein>
<keyword evidence="2" id="KW-1185">Reference proteome</keyword>
<evidence type="ECO:0000313" key="2">
    <source>
        <dbReference type="Proteomes" id="UP000612349"/>
    </source>
</evidence>
<accession>A0A916YZA5</accession>
<dbReference type="OrthoDB" id="9790710at2"/>
<evidence type="ECO:0000313" key="1">
    <source>
        <dbReference type="EMBL" id="GGD68679.1"/>
    </source>
</evidence>
<reference evidence="1" key="1">
    <citation type="journal article" date="2014" name="Int. J. Syst. Evol. Microbiol.">
        <title>Complete genome sequence of Corynebacterium casei LMG S-19264T (=DSM 44701T), isolated from a smear-ripened cheese.</title>
        <authorList>
            <consortium name="US DOE Joint Genome Institute (JGI-PGF)"/>
            <person name="Walter F."/>
            <person name="Albersmeier A."/>
            <person name="Kalinowski J."/>
            <person name="Ruckert C."/>
        </authorList>
    </citation>
    <scope>NUCLEOTIDE SEQUENCE</scope>
    <source>
        <strain evidence="1">CGMCC 1.15360</strain>
    </source>
</reference>
<evidence type="ECO:0008006" key="3">
    <source>
        <dbReference type="Google" id="ProtNLM"/>
    </source>
</evidence>
<dbReference type="SUPFAM" id="SSF53756">
    <property type="entry name" value="UDP-Glycosyltransferase/glycogen phosphorylase"/>
    <property type="match status" value="1"/>
</dbReference>
<dbReference type="GO" id="GO:0016757">
    <property type="term" value="F:glycosyltransferase activity"/>
    <property type="evidence" value="ECO:0007669"/>
    <property type="project" value="UniProtKB-ARBA"/>
</dbReference>
<dbReference type="EMBL" id="BMIP01000003">
    <property type="protein sequence ID" value="GGD68679.1"/>
    <property type="molecule type" value="Genomic_DNA"/>
</dbReference>
<reference evidence="1" key="2">
    <citation type="submission" date="2020-09" db="EMBL/GenBank/DDBJ databases">
        <authorList>
            <person name="Sun Q."/>
            <person name="Zhou Y."/>
        </authorList>
    </citation>
    <scope>NUCLEOTIDE SEQUENCE</scope>
    <source>
        <strain evidence="1">CGMCC 1.15360</strain>
    </source>
</reference>
<proteinExistence type="predicted"/>
<organism evidence="1 2">
    <name type="scientific">Croceicoccus mobilis</name>
    <dbReference type="NCBI Taxonomy" id="1703339"/>
    <lineage>
        <taxon>Bacteria</taxon>
        <taxon>Pseudomonadati</taxon>
        <taxon>Pseudomonadota</taxon>
        <taxon>Alphaproteobacteria</taxon>
        <taxon>Sphingomonadales</taxon>
        <taxon>Erythrobacteraceae</taxon>
        <taxon>Croceicoccus</taxon>
    </lineage>
</organism>
<dbReference type="RefSeq" id="WP_066771502.1">
    <property type="nucleotide sequence ID" value="NZ_BMIP01000003.1"/>
</dbReference>
<dbReference type="Proteomes" id="UP000612349">
    <property type="component" value="Unassembled WGS sequence"/>
</dbReference>
<gene>
    <name evidence="1" type="ORF">GCM10010990_17790</name>
</gene>
<dbReference type="AlphaFoldDB" id="A0A916YZA5"/>
<name>A0A916YZA5_9SPHN</name>
<comment type="caution">
    <text evidence="1">The sequence shown here is derived from an EMBL/GenBank/DDBJ whole genome shotgun (WGS) entry which is preliminary data.</text>
</comment>
<sequence length="371" mass="39949">MAKKVAVFRKTRILHLGFDPVAKPWSGALVRMMSGHHKFGHVEHHAPDPGDEIAARYQFYRPEFPDLDGSTGPGKLNRMARAMRKYELVIVHGEAGFPATMAHSLFGEALKLPPLVHYHDSLSGFAGGPMKRFRHKLGFARTSAVIAPAPAAANEMASRWALGGGRLRIAVPPFPAKPPAQKPDAIPQMMKRKGESWIGVRAALLLRDPQPLLRAMLRVDEHWRLVVFGTKEECLAVSSAADVEQVADRVMTSTRLSGPEDRAGLFDIIAIAGPAPGALIPPALFHAAAAGVPLLVEGRELNPLLPAKASDLAVASGGRKDLADAMVDLATSEVKRKGVARAMEEFAATHAKGAEHLALFSELTGDERIVC</sequence>
<dbReference type="Gene3D" id="3.40.50.2000">
    <property type="entry name" value="Glycogen Phosphorylase B"/>
    <property type="match status" value="2"/>
</dbReference>